<evidence type="ECO:0000313" key="2">
    <source>
        <dbReference type="Proteomes" id="UP001597120"/>
    </source>
</evidence>
<dbReference type="RefSeq" id="WP_144941814.1">
    <property type="nucleotide sequence ID" value="NZ_JBHTIU010000034.1"/>
</dbReference>
<accession>A0ABW3DAY9</accession>
<evidence type="ECO:0000313" key="1">
    <source>
        <dbReference type="EMBL" id="MFD0869691.1"/>
    </source>
</evidence>
<dbReference type="EMBL" id="JBHTIU010000034">
    <property type="protein sequence ID" value="MFD0869691.1"/>
    <property type="molecule type" value="Genomic_DNA"/>
</dbReference>
<sequence length="91" mass="10171">MKIVWLLAGIIGLAGIALAVFFFRSLSKPKTSQNVVHISQYKKKTARGAQKCTYCKKRVDSLTFYSGHEGKVIGLCRDCSRLAKHQDLMPI</sequence>
<organism evidence="1 2">
    <name type="scientific">Paenibacillus residui</name>
    <dbReference type="NCBI Taxonomy" id="629724"/>
    <lineage>
        <taxon>Bacteria</taxon>
        <taxon>Bacillati</taxon>
        <taxon>Bacillota</taxon>
        <taxon>Bacilli</taxon>
        <taxon>Bacillales</taxon>
        <taxon>Paenibacillaceae</taxon>
        <taxon>Paenibacillus</taxon>
    </lineage>
</organism>
<comment type="caution">
    <text evidence="1">The sequence shown here is derived from an EMBL/GenBank/DDBJ whole genome shotgun (WGS) entry which is preliminary data.</text>
</comment>
<dbReference type="Proteomes" id="UP001597120">
    <property type="component" value="Unassembled WGS sequence"/>
</dbReference>
<name>A0ABW3DAY9_9BACL</name>
<proteinExistence type="predicted"/>
<evidence type="ECO:0008006" key="3">
    <source>
        <dbReference type="Google" id="ProtNLM"/>
    </source>
</evidence>
<gene>
    <name evidence="1" type="ORF">ACFQ03_11060</name>
</gene>
<protein>
    <recommendedName>
        <fullName evidence="3">HNH endonuclease</fullName>
    </recommendedName>
</protein>
<keyword evidence="2" id="KW-1185">Reference proteome</keyword>
<reference evidence="2" key="1">
    <citation type="journal article" date="2019" name="Int. J. Syst. Evol. Microbiol.">
        <title>The Global Catalogue of Microorganisms (GCM) 10K type strain sequencing project: providing services to taxonomists for standard genome sequencing and annotation.</title>
        <authorList>
            <consortium name="The Broad Institute Genomics Platform"/>
            <consortium name="The Broad Institute Genome Sequencing Center for Infectious Disease"/>
            <person name="Wu L."/>
            <person name="Ma J."/>
        </authorList>
    </citation>
    <scope>NUCLEOTIDE SEQUENCE [LARGE SCALE GENOMIC DNA]</scope>
    <source>
        <strain evidence="2">CCUG 57263</strain>
    </source>
</reference>